<reference evidence="1 2" key="1">
    <citation type="submission" date="2021-06" db="EMBL/GenBank/DDBJ databases">
        <authorList>
            <person name="Palmer J.M."/>
        </authorList>
    </citation>
    <scope>NUCLEOTIDE SEQUENCE [LARGE SCALE GENOMIC DNA]</scope>
    <source>
        <strain evidence="1 2">GA_2019</strain>
        <tissue evidence="1">Muscle</tissue>
    </source>
</reference>
<keyword evidence="2" id="KW-1185">Reference proteome</keyword>
<organism evidence="1 2">
    <name type="scientific">Goodea atripinnis</name>
    <dbReference type="NCBI Taxonomy" id="208336"/>
    <lineage>
        <taxon>Eukaryota</taxon>
        <taxon>Metazoa</taxon>
        <taxon>Chordata</taxon>
        <taxon>Craniata</taxon>
        <taxon>Vertebrata</taxon>
        <taxon>Euteleostomi</taxon>
        <taxon>Actinopterygii</taxon>
        <taxon>Neopterygii</taxon>
        <taxon>Teleostei</taxon>
        <taxon>Neoteleostei</taxon>
        <taxon>Acanthomorphata</taxon>
        <taxon>Ovalentaria</taxon>
        <taxon>Atherinomorphae</taxon>
        <taxon>Cyprinodontiformes</taxon>
        <taxon>Goodeidae</taxon>
        <taxon>Goodea</taxon>
    </lineage>
</organism>
<evidence type="ECO:0000313" key="1">
    <source>
        <dbReference type="EMBL" id="MEQ2164192.1"/>
    </source>
</evidence>
<dbReference type="Proteomes" id="UP001476798">
    <property type="component" value="Unassembled WGS sequence"/>
</dbReference>
<dbReference type="EMBL" id="JAHRIO010020156">
    <property type="protein sequence ID" value="MEQ2164192.1"/>
    <property type="molecule type" value="Genomic_DNA"/>
</dbReference>
<proteinExistence type="predicted"/>
<name>A0ABV0MYI7_9TELE</name>
<evidence type="ECO:0000313" key="2">
    <source>
        <dbReference type="Proteomes" id="UP001476798"/>
    </source>
</evidence>
<gene>
    <name evidence="1" type="ORF">GOODEAATRI_004047</name>
</gene>
<sequence>MILLTNDSPRDIYCIIQMSKPHGIPANMLGCVIKSEIESSFFRKVWTTKKNPSVTARYLQDDLMKVDTSAALTHVPSPRHIPGLTIRNLKKGLEYAGRNLEKNTDF</sequence>
<protein>
    <submittedName>
        <fullName evidence="1">Uncharacterized protein</fullName>
    </submittedName>
</protein>
<comment type="caution">
    <text evidence="1">The sequence shown here is derived from an EMBL/GenBank/DDBJ whole genome shotgun (WGS) entry which is preliminary data.</text>
</comment>
<accession>A0ABV0MYI7</accession>